<gene>
    <name evidence="4" type="ORF">EDD66_102302</name>
</gene>
<evidence type="ECO:0000256" key="2">
    <source>
        <dbReference type="PROSITE-ProRule" id="PRU00335"/>
    </source>
</evidence>
<keyword evidence="5" id="KW-1185">Reference proteome</keyword>
<comment type="caution">
    <text evidence="4">The sequence shown here is derived from an EMBL/GenBank/DDBJ whole genome shotgun (WGS) entry which is preliminary data.</text>
</comment>
<dbReference type="GO" id="GO:0003677">
    <property type="term" value="F:DNA binding"/>
    <property type="evidence" value="ECO:0007669"/>
    <property type="project" value="UniProtKB-UniRule"/>
</dbReference>
<evidence type="ECO:0000313" key="5">
    <source>
        <dbReference type="Proteomes" id="UP000273083"/>
    </source>
</evidence>
<dbReference type="EMBL" id="RJVG01000002">
    <property type="protein sequence ID" value="ROR30648.1"/>
    <property type="molecule type" value="Genomic_DNA"/>
</dbReference>
<dbReference type="InterPro" id="IPR001647">
    <property type="entry name" value="HTH_TetR"/>
</dbReference>
<organism evidence="4 5">
    <name type="scientific">Mobilisporobacter senegalensis</name>
    <dbReference type="NCBI Taxonomy" id="1329262"/>
    <lineage>
        <taxon>Bacteria</taxon>
        <taxon>Bacillati</taxon>
        <taxon>Bacillota</taxon>
        <taxon>Clostridia</taxon>
        <taxon>Lachnospirales</taxon>
        <taxon>Lachnospiraceae</taxon>
        <taxon>Mobilisporobacter</taxon>
    </lineage>
</organism>
<feature type="domain" description="HTH tetR-type" evidence="3">
    <location>
        <begin position="11"/>
        <end position="71"/>
    </location>
</feature>
<dbReference type="PANTHER" id="PTHR43479:SF7">
    <property type="entry name" value="TETR-FAMILY TRANSCRIPTIONAL REGULATOR"/>
    <property type="match status" value="1"/>
</dbReference>
<dbReference type="SUPFAM" id="SSF46689">
    <property type="entry name" value="Homeodomain-like"/>
    <property type="match status" value="1"/>
</dbReference>
<dbReference type="InterPro" id="IPR009057">
    <property type="entry name" value="Homeodomain-like_sf"/>
</dbReference>
<dbReference type="InterPro" id="IPR050624">
    <property type="entry name" value="HTH-type_Tx_Regulator"/>
</dbReference>
<evidence type="ECO:0000259" key="3">
    <source>
        <dbReference type="PROSITE" id="PS50977"/>
    </source>
</evidence>
<dbReference type="InterPro" id="IPR039532">
    <property type="entry name" value="TetR_C_Firmicutes"/>
</dbReference>
<protein>
    <submittedName>
        <fullName evidence="4">TetR family transcriptional regulator</fullName>
    </submittedName>
</protein>
<dbReference type="PANTHER" id="PTHR43479">
    <property type="entry name" value="ACREF/ENVCD OPERON REPRESSOR-RELATED"/>
    <property type="match status" value="1"/>
</dbReference>
<keyword evidence="1 2" id="KW-0238">DNA-binding</keyword>
<dbReference type="PROSITE" id="PS50977">
    <property type="entry name" value="HTH_TETR_2"/>
    <property type="match status" value="1"/>
</dbReference>
<evidence type="ECO:0000313" key="4">
    <source>
        <dbReference type="EMBL" id="ROR30648.1"/>
    </source>
</evidence>
<dbReference type="Pfam" id="PF14278">
    <property type="entry name" value="TetR_C_8"/>
    <property type="match status" value="1"/>
</dbReference>
<reference evidence="4 5" key="1">
    <citation type="submission" date="2018-11" db="EMBL/GenBank/DDBJ databases">
        <title>Genomic Encyclopedia of Type Strains, Phase IV (KMG-IV): sequencing the most valuable type-strain genomes for metagenomic binning, comparative biology and taxonomic classification.</title>
        <authorList>
            <person name="Goeker M."/>
        </authorList>
    </citation>
    <scope>NUCLEOTIDE SEQUENCE [LARGE SCALE GENOMIC DNA]</scope>
    <source>
        <strain evidence="4 5">DSM 26537</strain>
    </source>
</reference>
<name>A0A3N1XWJ4_9FIRM</name>
<proteinExistence type="predicted"/>
<dbReference type="RefSeq" id="WP_123608338.1">
    <property type="nucleotide sequence ID" value="NZ_RJVG01000002.1"/>
</dbReference>
<dbReference type="Proteomes" id="UP000273083">
    <property type="component" value="Unassembled WGS sequence"/>
</dbReference>
<dbReference type="AlphaFoldDB" id="A0A3N1XWJ4"/>
<evidence type="ECO:0000256" key="1">
    <source>
        <dbReference type="ARBA" id="ARBA00023125"/>
    </source>
</evidence>
<dbReference type="Gene3D" id="1.10.357.10">
    <property type="entry name" value="Tetracycline Repressor, domain 2"/>
    <property type="match status" value="1"/>
</dbReference>
<accession>A0A3N1XWJ4</accession>
<dbReference type="OrthoDB" id="9810250at2"/>
<feature type="DNA-binding region" description="H-T-H motif" evidence="2">
    <location>
        <begin position="34"/>
        <end position="53"/>
    </location>
</feature>
<sequence>MKNERTDRRVRLTIQLLQNSLIECMLKKHISKISVKLICEKADINRSTFYSHFQDQYDLLEYICNEVIRNIKKHMDIEPFDEKKPISYQSLTCILDYAQKNADLFTALLSENCNLDIQKKIMKEVITYQPFDGYDLRTKEYYSAFGLAGCVSMLQIWLKDGMPEPPAKMAEIILQAIDKGITAQTHIKKAGAAAKM</sequence>